<dbReference type="PANTHER" id="PTHR47506:SF3">
    <property type="entry name" value="HTH-TYPE TRANSCRIPTIONAL REGULATOR LMRA"/>
    <property type="match status" value="1"/>
</dbReference>
<proteinExistence type="predicted"/>
<dbReference type="InterPro" id="IPR009057">
    <property type="entry name" value="Homeodomain-like_sf"/>
</dbReference>
<dbReference type="InterPro" id="IPR054156">
    <property type="entry name" value="YxaF_TetR_C"/>
</dbReference>
<dbReference type="SUPFAM" id="SSF46689">
    <property type="entry name" value="Homeodomain-like"/>
    <property type="match status" value="1"/>
</dbReference>
<dbReference type="Gene3D" id="1.10.357.10">
    <property type="entry name" value="Tetracycline Repressor, domain 2"/>
    <property type="match status" value="1"/>
</dbReference>
<evidence type="ECO:0000313" key="6">
    <source>
        <dbReference type="EMBL" id="SNZ17331.1"/>
    </source>
</evidence>
<dbReference type="InterPro" id="IPR036271">
    <property type="entry name" value="Tet_transcr_reg_TetR-rel_C_sf"/>
</dbReference>
<dbReference type="RefSeq" id="WP_245864815.1">
    <property type="nucleotide sequence ID" value="NZ_OBEK01000006.1"/>
</dbReference>
<accession>A0A285PBU5</accession>
<dbReference type="Pfam" id="PF00440">
    <property type="entry name" value="TetR_N"/>
    <property type="match status" value="1"/>
</dbReference>
<organism evidence="6 7">
    <name type="scientific">Terribacillus aidingensis</name>
    <dbReference type="NCBI Taxonomy" id="586416"/>
    <lineage>
        <taxon>Bacteria</taxon>
        <taxon>Bacillati</taxon>
        <taxon>Bacillota</taxon>
        <taxon>Bacilli</taxon>
        <taxon>Bacillales</taxon>
        <taxon>Bacillaceae</taxon>
        <taxon>Terribacillus</taxon>
    </lineage>
</organism>
<evidence type="ECO:0000256" key="3">
    <source>
        <dbReference type="ARBA" id="ARBA00023163"/>
    </source>
</evidence>
<evidence type="ECO:0000256" key="4">
    <source>
        <dbReference type="PROSITE-ProRule" id="PRU00335"/>
    </source>
</evidence>
<sequence length="195" mass="21427">MYEAVKKKETTKEIILRTASELFQRQGFHGTGLNQIIEESGAPKGSLYYHFPNGKEEIALEAIKLMKTLVLEGAAKDLAAKDTAVEAFQYHIHNIAADFEKKQQMEGVQIGLIASETAATNEVLRNSCQHAYADWQALYTDHLIAFGYEKEMAKDLAVTINALIEGAVILAVTNASGNPLYSVAKQLPSLLNQNS</sequence>
<keyword evidence="7" id="KW-1185">Reference proteome</keyword>
<feature type="domain" description="HTH tetR-type" evidence="5">
    <location>
        <begin position="9"/>
        <end position="69"/>
    </location>
</feature>
<name>A0A285PBU5_9BACI</name>
<dbReference type="Pfam" id="PF21993">
    <property type="entry name" value="TetR_C_13_2"/>
    <property type="match status" value="1"/>
</dbReference>
<keyword evidence="2 4" id="KW-0238">DNA-binding</keyword>
<reference evidence="7" key="1">
    <citation type="submission" date="2017-09" db="EMBL/GenBank/DDBJ databases">
        <authorList>
            <person name="Varghese N."/>
            <person name="Submissions S."/>
        </authorList>
    </citation>
    <scope>NUCLEOTIDE SEQUENCE [LARGE SCALE GENOMIC DNA]</scope>
    <source>
        <strain evidence="7">CGMCC 1.8913</strain>
    </source>
</reference>
<dbReference type="PANTHER" id="PTHR47506">
    <property type="entry name" value="TRANSCRIPTIONAL REGULATORY PROTEIN"/>
    <property type="match status" value="1"/>
</dbReference>
<dbReference type="AlphaFoldDB" id="A0A285PBU5"/>
<keyword evidence="3" id="KW-0804">Transcription</keyword>
<keyword evidence="1" id="KW-0805">Transcription regulation</keyword>
<dbReference type="GO" id="GO:0003677">
    <property type="term" value="F:DNA binding"/>
    <property type="evidence" value="ECO:0007669"/>
    <property type="project" value="UniProtKB-UniRule"/>
</dbReference>
<dbReference type="PRINTS" id="PR00455">
    <property type="entry name" value="HTHTETR"/>
</dbReference>
<dbReference type="PROSITE" id="PS50977">
    <property type="entry name" value="HTH_TETR_2"/>
    <property type="match status" value="1"/>
</dbReference>
<protein>
    <submittedName>
        <fullName evidence="6">Transcriptional regulator, TetR family</fullName>
    </submittedName>
</protein>
<feature type="DNA-binding region" description="H-T-H motif" evidence="4">
    <location>
        <begin position="32"/>
        <end position="51"/>
    </location>
</feature>
<dbReference type="InterPro" id="IPR001647">
    <property type="entry name" value="HTH_TetR"/>
</dbReference>
<dbReference type="EMBL" id="OBEK01000006">
    <property type="protein sequence ID" value="SNZ17331.1"/>
    <property type="molecule type" value="Genomic_DNA"/>
</dbReference>
<dbReference type="SUPFAM" id="SSF48498">
    <property type="entry name" value="Tetracyclin repressor-like, C-terminal domain"/>
    <property type="match status" value="1"/>
</dbReference>
<dbReference type="Proteomes" id="UP000219356">
    <property type="component" value="Unassembled WGS sequence"/>
</dbReference>
<evidence type="ECO:0000256" key="1">
    <source>
        <dbReference type="ARBA" id="ARBA00023015"/>
    </source>
</evidence>
<evidence type="ECO:0000313" key="7">
    <source>
        <dbReference type="Proteomes" id="UP000219356"/>
    </source>
</evidence>
<gene>
    <name evidence="6" type="ORF">SAMN05421503_3202</name>
</gene>
<evidence type="ECO:0000256" key="2">
    <source>
        <dbReference type="ARBA" id="ARBA00023125"/>
    </source>
</evidence>
<dbReference type="STRING" id="586416.GZ22_00610"/>
<evidence type="ECO:0000259" key="5">
    <source>
        <dbReference type="PROSITE" id="PS50977"/>
    </source>
</evidence>